<reference evidence="1 2" key="1">
    <citation type="submission" date="2020-06" db="EMBL/GenBank/DDBJ databases">
        <authorList>
            <person name="Duchaud E."/>
        </authorList>
    </citation>
    <scope>NUCLEOTIDE SEQUENCE [LARGE SCALE GENOMIC DNA]</scope>
    <source>
        <strain evidence="1">Alteromonas fortis</strain>
    </source>
</reference>
<sequence length="291" mass="32626">MSTDNKYVFKLSYDSNSTADNTIDASILGTSLINMSQLIKESTKVLHGEEADARVEVQAHEPGSFIVEFVAWLDNGGIEVLRALGIATTTASVSIGTVFGALKALRNRKQVEKQIIDDVAEITFDDGEKVKIPVTVDKLVSNFSIRKHISEVVKKASDFEDGATVKLLDDNNEVVEEVTPEEVEYFKAPSRRLMAEEITTEKAINVVFTVVALESKTGWKIRLPNNDEVSARMNDEAFMERITNRERQFIKGDMFEVKLKTVERIVDGKTTTTRSIEQVIRHRVEESKKVL</sequence>
<proteinExistence type="predicted"/>
<evidence type="ECO:0000313" key="2">
    <source>
        <dbReference type="Proteomes" id="UP000509458"/>
    </source>
</evidence>
<gene>
    <name evidence="1" type="ORF">ALFOR1_31043</name>
</gene>
<organism evidence="1 2">
    <name type="scientific">Alteromonas macleodii</name>
    <name type="common">Pseudoalteromonas macleodii</name>
    <dbReference type="NCBI Taxonomy" id="28108"/>
    <lineage>
        <taxon>Bacteria</taxon>
        <taxon>Pseudomonadati</taxon>
        <taxon>Pseudomonadota</taxon>
        <taxon>Gammaproteobacteria</taxon>
        <taxon>Alteromonadales</taxon>
        <taxon>Alteromonadaceae</taxon>
        <taxon>Alteromonas/Salinimonas group</taxon>
        <taxon>Alteromonas</taxon>
    </lineage>
</organism>
<dbReference type="EMBL" id="LR812090">
    <property type="protein sequence ID" value="CAB9494098.1"/>
    <property type="molecule type" value="Genomic_DNA"/>
</dbReference>
<dbReference type="Proteomes" id="UP000509458">
    <property type="component" value="Chromosome"/>
</dbReference>
<evidence type="ECO:0000313" key="1">
    <source>
        <dbReference type="EMBL" id="CAB9494098.1"/>
    </source>
</evidence>
<dbReference type="RefSeq" id="WP_075177969.1">
    <property type="nucleotide sequence ID" value="NZ_LR812090.1"/>
</dbReference>
<protein>
    <submittedName>
        <fullName evidence="1">Uncharacterized protein</fullName>
    </submittedName>
</protein>
<name>A0A6T9Y622_ALTMA</name>
<dbReference type="AlphaFoldDB" id="A0A6T9Y622"/>
<accession>A0A6T9Y622</accession>